<name>A0AA35Y0F4_LACSI</name>
<keyword evidence="2" id="KW-1185">Reference proteome</keyword>
<protein>
    <submittedName>
        <fullName evidence="1">Uncharacterized protein</fullName>
    </submittedName>
</protein>
<proteinExistence type="predicted"/>
<organism evidence="1 2">
    <name type="scientific">Lactuca saligna</name>
    <name type="common">Willowleaf lettuce</name>
    <dbReference type="NCBI Taxonomy" id="75948"/>
    <lineage>
        <taxon>Eukaryota</taxon>
        <taxon>Viridiplantae</taxon>
        <taxon>Streptophyta</taxon>
        <taxon>Embryophyta</taxon>
        <taxon>Tracheophyta</taxon>
        <taxon>Spermatophyta</taxon>
        <taxon>Magnoliopsida</taxon>
        <taxon>eudicotyledons</taxon>
        <taxon>Gunneridae</taxon>
        <taxon>Pentapetalae</taxon>
        <taxon>asterids</taxon>
        <taxon>campanulids</taxon>
        <taxon>Asterales</taxon>
        <taxon>Asteraceae</taxon>
        <taxon>Cichorioideae</taxon>
        <taxon>Cichorieae</taxon>
        <taxon>Lactucinae</taxon>
        <taxon>Lactuca</taxon>
    </lineage>
</organism>
<reference evidence="1" key="1">
    <citation type="submission" date="2023-04" db="EMBL/GenBank/DDBJ databases">
        <authorList>
            <person name="Vijverberg K."/>
            <person name="Xiong W."/>
            <person name="Schranz E."/>
        </authorList>
    </citation>
    <scope>NUCLEOTIDE SEQUENCE</scope>
</reference>
<evidence type="ECO:0000313" key="1">
    <source>
        <dbReference type="EMBL" id="CAI9260100.1"/>
    </source>
</evidence>
<evidence type="ECO:0000313" key="2">
    <source>
        <dbReference type="Proteomes" id="UP001177003"/>
    </source>
</evidence>
<accession>A0AA35Y0F4</accession>
<sequence length="209" mass="23824">MIQPTTSLFSSQLTVSEKSVLEENPGEDDVMVSFVDIEFDPKEDNIPDHMPMIEVDMMLKSQDHRLRLVMTNMERQQEDLLKLHANNFEYEIKKLHYVAKERKLDVVIEAIWKLVENFTSFSNKDLQVLTKTDKFLARLKESISKLDSSPKSSISQESLSKIFSSLESNMKSELAHLLKIVNLMPTNAPHVKTRVQGGEKGVGSSKDLS</sequence>
<dbReference type="Proteomes" id="UP001177003">
    <property type="component" value="Chromosome 0"/>
</dbReference>
<dbReference type="AlphaFoldDB" id="A0AA35Y0F4"/>
<gene>
    <name evidence="1" type="ORF">LSALG_LOCUS950</name>
</gene>
<dbReference type="EMBL" id="OX465086">
    <property type="protein sequence ID" value="CAI9260100.1"/>
    <property type="molecule type" value="Genomic_DNA"/>
</dbReference>